<comment type="caution">
    <text evidence="1">The sequence shown here is derived from an EMBL/GenBank/DDBJ whole genome shotgun (WGS) entry which is preliminary data.</text>
</comment>
<name>A0A4R6LE12_9FIRM</name>
<gene>
    <name evidence="1" type="ORF">DFR79_13218</name>
</gene>
<dbReference type="NCBIfam" id="TIGR01563">
    <property type="entry name" value="gp16_SPP1"/>
    <property type="match status" value="1"/>
</dbReference>
<dbReference type="Pfam" id="PF05521">
    <property type="entry name" value="Phage_HCP"/>
    <property type="match status" value="1"/>
</dbReference>
<reference evidence="1 2" key="1">
    <citation type="submission" date="2019-03" db="EMBL/GenBank/DDBJ databases">
        <title>Subsurface microbial communities from deep shales in Ohio and West Virginia, USA.</title>
        <authorList>
            <person name="Wrighton K."/>
        </authorList>
    </citation>
    <scope>NUCLEOTIDE SEQUENCE [LARGE SCALE GENOMIC DNA]</scope>
    <source>
        <strain evidence="1 2">MA284_T2</strain>
    </source>
</reference>
<evidence type="ECO:0000313" key="1">
    <source>
        <dbReference type="EMBL" id="TDO77686.1"/>
    </source>
</evidence>
<dbReference type="EMBL" id="SNWX01000032">
    <property type="protein sequence ID" value="TDO77686.1"/>
    <property type="molecule type" value="Genomic_DNA"/>
</dbReference>
<proteinExistence type="predicted"/>
<protein>
    <submittedName>
        <fullName evidence="1">SPP1 family predicted phage head-tail adaptor</fullName>
    </submittedName>
</protein>
<dbReference type="OrthoDB" id="2051942at2"/>
<dbReference type="AlphaFoldDB" id="A0A4R6LE12"/>
<dbReference type="InterPro" id="IPR008767">
    <property type="entry name" value="Phage_SPP1_head-tail_adaptor"/>
</dbReference>
<dbReference type="Proteomes" id="UP000295064">
    <property type="component" value="Unassembled WGS sequence"/>
</dbReference>
<dbReference type="InterPro" id="IPR038666">
    <property type="entry name" value="SSP1_head-tail_sf"/>
</dbReference>
<sequence>MRYNKIIHLISTTITQDEWGNEIETRTERKVFANENSIGSSEYYNAASQGLRPEVKFEIRSVEYDGEKEIKFDGTIYNIIRSQKMGARTILTCERVNGDV</sequence>
<dbReference type="RefSeq" id="WP_133516070.1">
    <property type="nucleotide sequence ID" value="NZ_SNWX01000032.1"/>
</dbReference>
<dbReference type="Gene3D" id="2.40.10.270">
    <property type="entry name" value="Bacteriophage SPP1 head-tail adaptor protein"/>
    <property type="match status" value="1"/>
</dbReference>
<organism evidence="1 2">
    <name type="scientific">Halanaerobium saccharolyticum</name>
    <dbReference type="NCBI Taxonomy" id="43595"/>
    <lineage>
        <taxon>Bacteria</taxon>
        <taxon>Bacillati</taxon>
        <taxon>Bacillota</taxon>
        <taxon>Clostridia</taxon>
        <taxon>Halanaerobiales</taxon>
        <taxon>Halanaerobiaceae</taxon>
        <taxon>Halanaerobium</taxon>
    </lineage>
</organism>
<accession>A0A4R6LE12</accession>
<evidence type="ECO:0000313" key="2">
    <source>
        <dbReference type="Proteomes" id="UP000295064"/>
    </source>
</evidence>